<reference evidence="5 6" key="1">
    <citation type="submission" date="2024-05" db="EMBL/GenBank/DDBJ databases">
        <title>A draft genome resource for the thread blight pathogen Marasmius tenuissimus strain MS-2.</title>
        <authorList>
            <person name="Yulfo-Soto G.E."/>
            <person name="Baruah I.K."/>
            <person name="Amoako-Attah I."/>
            <person name="Bukari Y."/>
            <person name="Meinhardt L.W."/>
            <person name="Bailey B.A."/>
            <person name="Cohen S.P."/>
        </authorList>
    </citation>
    <scope>NUCLEOTIDE SEQUENCE [LARGE SCALE GENOMIC DNA]</scope>
    <source>
        <strain evidence="5 6">MS-2</strain>
    </source>
</reference>
<keyword evidence="6" id="KW-1185">Reference proteome</keyword>
<dbReference type="NCBIfam" id="TIGR02231">
    <property type="entry name" value="mucoidy inhibitor MuiA family protein"/>
    <property type="match status" value="1"/>
</dbReference>
<feature type="domain" description="DUF4139" evidence="3">
    <location>
        <begin position="192"/>
        <end position="484"/>
    </location>
</feature>
<dbReference type="InterPro" id="IPR037291">
    <property type="entry name" value="DUF4139"/>
</dbReference>
<dbReference type="Pfam" id="PF13598">
    <property type="entry name" value="DUF4139"/>
    <property type="match status" value="1"/>
</dbReference>
<dbReference type="Proteomes" id="UP001437256">
    <property type="component" value="Unassembled WGS sequence"/>
</dbReference>
<dbReference type="EMBL" id="JBBXMP010000009">
    <property type="protein sequence ID" value="KAL0070022.1"/>
    <property type="molecule type" value="Genomic_DNA"/>
</dbReference>
<feature type="compositionally biased region" description="Low complexity" evidence="2">
    <location>
        <begin position="475"/>
        <end position="492"/>
    </location>
</feature>
<gene>
    <name evidence="5" type="ORF">AAF712_002919</name>
</gene>
<dbReference type="InterPro" id="IPR025554">
    <property type="entry name" value="DUF4140"/>
</dbReference>
<evidence type="ECO:0000259" key="4">
    <source>
        <dbReference type="Pfam" id="PF13600"/>
    </source>
</evidence>
<dbReference type="PANTHER" id="PTHR31005">
    <property type="entry name" value="DUF4139 DOMAIN-CONTAINING PROTEIN"/>
    <property type="match status" value="1"/>
</dbReference>
<evidence type="ECO:0000256" key="2">
    <source>
        <dbReference type="SAM" id="MobiDB-lite"/>
    </source>
</evidence>
<dbReference type="InterPro" id="IPR011935">
    <property type="entry name" value="CHP02231"/>
</dbReference>
<name>A0ABR3A7R7_9AGAR</name>
<feature type="coiled-coil region" evidence="1">
    <location>
        <begin position="128"/>
        <end position="162"/>
    </location>
</feature>
<accession>A0ABR3A7R7</accession>
<sequence>MHTVELAPSDGRILSVSVLHHRAELVRSYKFSIKKGQNQAHVQWLPWVMDTDSFRVEGKGKATILDVKLLENPAEYQATSPELEALQSKKIHIDKALGRCKDAIDSLKSYLRSLNTQHTNATDLASVLSNYETAASQQDGRLVELEEQMKNVDKEIAAEKKRLSPRDAAERGRHAYIGLVADDEDTEVELILKYAVRSANWTASYDVRVDTAVSEKSVTLIYKANITQNTSESWEDVPLTLETTTPTYGVSLPTLTQWTVSAFSPVVYKAAAVRAEAAKEEEVEESDDDMGFGLFDGGPSLEAAVADVVSKGALSATFKIPGLVTVPPTNSQHTFTIAELKLDALMTWFSIPKVDARVHLKAKVNNDSEFTLISGDANIYVDGSFVSKSRVPLVSPLQHFDCALGVDPSVLIAYHPVEKNTSTSGFYNKTTTHAYTQRLTIENTRTNNVPLLKIVDHVPVSNNSQVTVKLLSPALNSSSSSAPSGSTSNRNSTMATTSRKKAPESSLSTAIAGSAGVHVKVAEGVFAQWDGADEGKGKHDVDVEALGKNGKLNWLCDVRPQDKVNLALRWEVSVPVKVQVTGL</sequence>
<evidence type="ECO:0000256" key="1">
    <source>
        <dbReference type="SAM" id="Coils"/>
    </source>
</evidence>
<evidence type="ECO:0000313" key="5">
    <source>
        <dbReference type="EMBL" id="KAL0070022.1"/>
    </source>
</evidence>
<feature type="region of interest" description="Disordered" evidence="2">
    <location>
        <begin position="475"/>
        <end position="507"/>
    </location>
</feature>
<dbReference type="PANTHER" id="PTHR31005:SF8">
    <property type="entry name" value="DUF4139 DOMAIN-CONTAINING PROTEIN"/>
    <property type="match status" value="1"/>
</dbReference>
<comment type="caution">
    <text evidence="5">The sequence shown here is derived from an EMBL/GenBank/DDBJ whole genome shotgun (WGS) entry which is preliminary data.</text>
</comment>
<organism evidence="5 6">
    <name type="scientific">Marasmius tenuissimus</name>
    <dbReference type="NCBI Taxonomy" id="585030"/>
    <lineage>
        <taxon>Eukaryota</taxon>
        <taxon>Fungi</taxon>
        <taxon>Dikarya</taxon>
        <taxon>Basidiomycota</taxon>
        <taxon>Agaricomycotina</taxon>
        <taxon>Agaricomycetes</taxon>
        <taxon>Agaricomycetidae</taxon>
        <taxon>Agaricales</taxon>
        <taxon>Marasmiineae</taxon>
        <taxon>Marasmiaceae</taxon>
        <taxon>Marasmius</taxon>
    </lineage>
</organism>
<protein>
    <recommendedName>
        <fullName evidence="7">Mucoidy inhibitor A</fullName>
    </recommendedName>
</protein>
<evidence type="ECO:0008006" key="7">
    <source>
        <dbReference type="Google" id="ProtNLM"/>
    </source>
</evidence>
<feature type="domain" description="DUF4140" evidence="4">
    <location>
        <begin position="16"/>
        <end position="112"/>
    </location>
</feature>
<dbReference type="Pfam" id="PF13600">
    <property type="entry name" value="DUF4140"/>
    <property type="match status" value="1"/>
</dbReference>
<evidence type="ECO:0000313" key="6">
    <source>
        <dbReference type="Proteomes" id="UP001437256"/>
    </source>
</evidence>
<evidence type="ECO:0000259" key="3">
    <source>
        <dbReference type="Pfam" id="PF13598"/>
    </source>
</evidence>
<proteinExistence type="predicted"/>
<keyword evidence="1" id="KW-0175">Coiled coil</keyword>